<protein>
    <recommendedName>
        <fullName evidence="2">DUF8003 domain-containing protein</fullName>
    </recommendedName>
</protein>
<dbReference type="Pfam" id="PF26010">
    <property type="entry name" value="DUF8003"/>
    <property type="match status" value="1"/>
</dbReference>
<dbReference type="PANTHER" id="PTHR31513:SF10">
    <property type="entry name" value="TYROSINE-PROTEIN KINASE EPHRIN TYPE A_B RECEPTOR-LIKE DOMAIN-CONTAINING PROTEIN"/>
    <property type="match status" value="1"/>
</dbReference>
<keyword evidence="1" id="KW-0812">Transmembrane</keyword>
<proteinExistence type="predicted"/>
<sequence length="944" mass="100278">MAQYCLYTSQAFFISLLAFLNFSICVEFYYGDEFSIISYDGDYSPPSPPPPAPFPHPPSFSCEGDLKGIGSLNTICELNSSLSFGDDVYIEGNGSLYILSGVSLRCPLMGCTIQINMSRDFSLGHNSLIVAGSLRIDALNISLVDGSVVNVTALAGNPPAQTSGTPSGYQGAGGGHGGRGASCVTDNTKLPDDVWGGDTYAWSSLHEPWSFGSKGGTTVKEESYGGEGGGRIWLETKNSIEVSGNLYADGGDGGIKGGGGSGGSIYIKAQRMTGSGRLSTVGGNGFAGGGGGRISINVFSRHDNTEFFAHGEVISFGAVLSFGLAHYASSEFELIAEELLMSNSVIKFYLASFVGFRYCMSLPPSFLDESLVIHKRKIFHYCNSPCFVLGCAGCTGGVGRGRIFANGLGAGGGHGGKGGDGYYNGTFINGGVAYGDPDLPCELGSGSGDGSVAGETAGGGIIVMGSLEHSVVSLSLNGSLRADGETFGRDVGGQGGGELNVGPGGGSGGTILLFVQTVSLSESSVISAVGGQGSSNGGGGGGGGRVHFHWSDIPVGDAYQPIASVKGNIYTGGGLGSYHGSDGENGTITGKACPQGLYGIFCEECPLGTFKNTTGSDRGLCTKCPSYELPNRGIYVSIRGGVAKRPCPYRCISDRYHMPQCYTALEELVYAFGGPWLFGLILVGLLILLALVLSVARMKYVGGDELPATVPVRQSSRIDYSFPFLESLNEVLETNRTEESKSHVHRMYFMGPNSFSEPWHLSHSPPEQVAEIVYEDAFNRFVDEINDLAAYQWWEGSIYSVLSVLSYPLAWSWLQHCRKKKMQCLREFVRSEYDHSCLRSCRSRALYEGLKVAATPDLMLAYVDFFLGGDEKRVDFPPRLQQRLPISVIFGGDGSYMAPFTLHSDNILTTLMGQSIPPTLWYPARGWTQCSITVGSLWTPEEDF</sequence>
<evidence type="ECO:0000256" key="1">
    <source>
        <dbReference type="SAM" id="Phobius"/>
    </source>
</evidence>
<accession>A0A9I9CJQ2</accession>
<name>A0A9I9CJQ2_CUCME</name>
<feature type="transmembrane region" description="Helical" evidence="1">
    <location>
        <begin position="12"/>
        <end position="30"/>
    </location>
</feature>
<dbReference type="EnsemblPlants" id="MELO3C004607.2.1">
    <property type="protein sequence ID" value="MELO3C004607.2.1"/>
    <property type="gene ID" value="MELO3C004607.2"/>
</dbReference>
<keyword evidence="1" id="KW-0472">Membrane</keyword>
<dbReference type="InterPro" id="IPR058316">
    <property type="entry name" value="DUF8003"/>
</dbReference>
<feature type="transmembrane region" description="Helical" evidence="1">
    <location>
        <begin position="668"/>
        <end position="693"/>
    </location>
</feature>
<feature type="domain" description="DUF8003" evidence="2">
    <location>
        <begin position="588"/>
        <end position="662"/>
    </location>
</feature>
<dbReference type="AlphaFoldDB" id="A0A9I9CJQ2"/>
<evidence type="ECO:0000313" key="3">
    <source>
        <dbReference type="EnsemblPlants" id="MELO3C004607.2.1"/>
    </source>
</evidence>
<dbReference type="Gramene" id="MELO3C004607.2.1">
    <property type="protein sequence ID" value="MELO3C004607.2.1"/>
    <property type="gene ID" value="MELO3C004607.2"/>
</dbReference>
<reference evidence="3" key="1">
    <citation type="submission" date="2023-03" db="UniProtKB">
        <authorList>
            <consortium name="EnsemblPlants"/>
        </authorList>
    </citation>
    <scope>IDENTIFICATION</scope>
</reference>
<evidence type="ECO:0000259" key="2">
    <source>
        <dbReference type="Pfam" id="PF26010"/>
    </source>
</evidence>
<keyword evidence="1" id="KW-1133">Transmembrane helix</keyword>
<organism evidence="3">
    <name type="scientific">Cucumis melo</name>
    <name type="common">Muskmelon</name>
    <dbReference type="NCBI Taxonomy" id="3656"/>
    <lineage>
        <taxon>Eukaryota</taxon>
        <taxon>Viridiplantae</taxon>
        <taxon>Streptophyta</taxon>
        <taxon>Embryophyta</taxon>
        <taxon>Tracheophyta</taxon>
        <taxon>Spermatophyta</taxon>
        <taxon>Magnoliopsida</taxon>
        <taxon>eudicotyledons</taxon>
        <taxon>Gunneridae</taxon>
        <taxon>Pentapetalae</taxon>
        <taxon>rosids</taxon>
        <taxon>fabids</taxon>
        <taxon>Cucurbitales</taxon>
        <taxon>Cucurbitaceae</taxon>
        <taxon>Benincaseae</taxon>
        <taxon>Cucumis</taxon>
    </lineage>
</organism>
<dbReference type="PANTHER" id="PTHR31513">
    <property type="entry name" value="EPHRIN TYPE-B RECEPTOR"/>
    <property type="match status" value="1"/>
</dbReference>